<evidence type="ECO:0000256" key="5">
    <source>
        <dbReference type="ARBA" id="ARBA00077773"/>
    </source>
</evidence>
<evidence type="ECO:0000256" key="4">
    <source>
        <dbReference type="ARBA" id="ARBA00066647"/>
    </source>
</evidence>
<dbReference type="SUPFAM" id="SSF56801">
    <property type="entry name" value="Acetyl-CoA synthetase-like"/>
    <property type="match status" value="1"/>
</dbReference>
<dbReference type="InterPro" id="IPR020845">
    <property type="entry name" value="AMP-binding_CS"/>
</dbReference>
<dbReference type="RefSeq" id="WP_017124152.1">
    <property type="nucleotide sequence ID" value="NZ_JACAOR010000001.1"/>
</dbReference>
<evidence type="ECO:0000259" key="6">
    <source>
        <dbReference type="Pfam" id="PF00501"/>
    </source>
</evidence>
<dbReference type="InterPro" id="IPR050237">
    <property type="entry name" value="ATP-dep_AMP-bd_enzyme"/>
</dbReference>
<dbReference type="InterPro" id="IPR025110">
    <property type="entry name" value="AMP-bd_C"/>
</dbReference>
<reference evidence="8 9" key="1">
    <citation type="submission" date="2020-04" db="EMBL/GenBank/DDBJ databases">
        <title>Molecular characterization of pseudomonads from Agaricus bisporus reveal novel blotch 2 pathogens in Western Europe.</title>
        <authorList>
            <person name="Taparia T."/>
            <person name="Krijger M."/>
            <person name="Haynes E."/>
            <person name="Elpinstone J.G."/>
            <person name="Noble R."/>
            <person name="Van Der Wolf J."/>
        </authorList>
    </citation>
    <scope>NUCLEOTIDE SEQUENCE [LARGE SCALE GENOMIC DNA]</scope>
    <source>
        <strain evidence="8 9">IPO3738</strain>
    </source>
</reference>
<feature type="domain" description="AMP-binding enzyme C-terminal" evidence="7">
    <location>
        <begin position="450"/>
        <end position="524"/>
    </location>
</feature>
<evidence type="ECO:0000259" key="7">
    <source>
        <dbReference type="Pfam" id="PF13193"/>
    </source>
</evidence>
<dbReference type="PROSITE" id="PS00455">
    <property type="entry name" value="AMP_BINDING"/>
    <property type="match status" value="1"/>
</dbReference>
<evidence type="ECO:0000256" key="1">
    <source>
        <dbReference type="ARBA" id="ARBA00004924"/>
    </source>
</evidence>
<dbReference type="FunFam" id="2.30.38.10:FF:000003">
    <property type="entry name" value="Vibriobactin-specific 2,3-dihydroxybenzoate-AMP ligase"/>
    <property type="match status" value="1"/>
</dbReference>
<dbReference type="GeneID" id="57658687"/>
<evidence type="ECO:0000313" key="8">
    <source>
        <dbReference type="EMBL" id="NWC13614.1"/>
    </source>
</evidence>
<gene>
    <name evidence="8" type="ORF">HX845_08185</name>
</gene>
<evidence type="ECO:0000256" key="2">
    <source>
        <dbReference type="ARBA" id="ARBA00022598"/>
    </source>
</evidence>
<dbReference type="InterPro" id="IPR042099">
    <property type="entry name" value="ANL_N_sf"/>
</dbReference>
<sequence>MHHNLSDLSAHCVAPPAGLASEYRRLPYWQELSLGQMLQLQADRHGSRLALIDGERRLSYRQLHEGVERLATALWGRGLRPGQVAIVQLNNQAAFVELVFALFRLGVVPVMALPAHGEREISQFVGLTDAVAWFHPQYPLDSDNLAIVERIRTGSPSLRLVVAVAPEESWQDIQAGQGAANIPQPSPDDIACFQLSGGTTGIPKLIPRRHNDYLYNARASAQVSGLDADSRHLAVLPMAHNFPMASPGFIGTLSVGGCVVIARDPGPLDCFDLIEEHAVTHVSLVPTLVLLWLEAAQALAPALDSLRVLQVGGASFAEDVARRVEPTFGCRLQQVFGMAEGLLSFTGLDDSPHRICTTQGRPLSPADEVLIVDDEDRPLPAGEKGHLLVRGPYTLRGYYGAPEHNRHAFRADGFYRTGDLARYDAEGYLSLCGREKEQINRGGEKIAVDEVEGLLLSHPMIYDAAVVGLPDEFLGEKSCAFVILRQPLEPRGISDFLRQQGLASFKWPDQYCFIDVFPATAVGKISKRGLRERLREQYLTG</sequence>
<dbReference type="Gene3D" id="3.30.300.30">
    <property type="match status" value="1"/>
</dbReference>
<accession>A0A7Y7XWK7</accession>
<dbReference type="GO" id="GO:0016878">
    <property type="term" value="F:acid-thiol ligase activity"/>
    <property type="evidence" value="ECO:0007669"/>
    <property type="project" value="UniProtKB-ARBA"/>
</dbReference>
<dbReference type="PANTHER" id="PTHR43767:SF1">
    <property type="entry name" value="NONRIBOSOMAL PEPTIDE SYNTHASE PES1 (EUROFUNG)-RELATED"/>
    <property type="match status" value="1"/>
</dbReference>
<dbReference type="AlphaFoldDB" id="A0A7Y7XWK7"/>
<evidence type="ECO:0000313" key="9">
    <source>
        <dbReference type="Proteomes" id="UP000517547"/>
    </source>
</evidence>
<keyword evidence="2" id="KW-0436">Ligase</keyword>
<comment type="pathway">
    <text evidence="1">Siderophore biosynthesis.</text>
</comment>
<dbReference type="Pfam" id="PF00501">
    <property type="entry name" value="AMP-binding"/>
    <property type="match status" value="1"/>
</dbReference>
<organism evidence="8 9">
    <name type="scientific">Pseudomonas gingeri</name>
    <dbReference type="NCBI Taxonomy" id="117681"/>
    <lineage>
        <taxon>Bacteria</taxon>
        <taxon>Pseudomonadati</taxon>
        <taxon>Pseudomonadota</taxon>
        <taxon>Gammaproteobacteria</taxon>
        <taxon>Pseudomonadales</taxon>
        <taxon>Pseudomonadaceae</taxon>
        <taxon>Pseudomonas</taxon>
    </lineage>
</organism>
<dbReference type="Pfam" id="PF13193">
    <property type="entry name" value="AMP-binding_C"/>
    <property type="match status" value="1"/>
</dbReference>
<dbReference type="InterPro" id="IPR045851">
    <property type="entry name" value="AMP-bd_C_sf"/>
</dbReference>
<comment type="catalytic activity">
    <reaction evidence="3">
        <text>salicylate + holo-[ACP] + ATP = salicyl-[ACP] + AMP + diphosphate</text>
        <dbReference type="Rhea" id="RHEA:61648"/>
        <dbReference type="Rhea" id="RHEA-COMP:9685"/>
        <dbReference type="Rhea" id="RHEA-COMP:19022"/>
        <dbReference type="ChEBI" id="CHEBI:30616"/>
        <dbReference type="ChEBI" id="CHEBI:30762"/>
        <dbReference type="ChEBI" id="CHEBI:33019"/>
        <dbReference type="ChEBI" id="CHEBI:64479"/>
        <dbReference type="ChEBI" id="CHEBI:86464"/>
        <dbReference type="ChEBI" id="CHEBI:456215"/>
        <dbReference type="EC" id="6.2.1.61"/>
    </reaction>
    <physiologicalReaction direction="left-to-right" evidence="3">
        <dbReference type="Rhea" id="RHEA:61649"/>
    </physiologicalReaction>
</comment>
<protein>
    <recommendedName>
        <fullName evidence="4">salicylate--[aryl-carrier protein] ligase</fullName>
        <ecNumber evidence="4">6.2.1.61</ecNumber>
    </recommendedName>
    <alternativeName>
        <fullName evidence="5">Salicylate--[aryl-carrier protein] ligase</fullName>
    </alternativeName>
</protein>
<proteinExistence type="predicted"/>
<evidence type="ECO:0000256" key="3">
    <source>
        <dbReference type="ARBA" id="ARBA00050154"/>
    </source>
</evidence>
<dbReference type="InterPro" id="IPR000873">
    <property type="entry name" value="AMP-dep_synth/lig_dom"/>
</dbReference>
<dbReference type="EC" id="6.2.1.61" evidence="4"/>
<name>A0A7Y7XWK7_9PSED</name>
<dbReference type="EMBL" id="JACAQE010000002">
    <property type="protein sequence ID" value="NWC13614.1"/>
    <property type="molecule type" value="Genomic_DNA"/>
</dbReference>
<dbReference type="PANTHER" id="PTHR43767">
    <property type="entry name" value="LONG-CHAIN-FATTY-ACID--COA LIGASE"/>
    <property type="match status" value="1"/>
</dbReference>
<comment type="caution">
    <text evidence="8">The sequence shown here is derived from an EMBL/GenBank/DDBJ whole genome shotgun (WGS) entry which is preliminary data.</text>
</comment>
<dbReference type="Proteomes" id="UP000517547">
    <property type="component" value="Unassembled WGS sequence"/>
</dbReference>
<dbReference type="Gene3D" id="3.40.50.12780">
    <property type="entry name" value="N-terminal domain of ligase-like"/>
    <property type="match status" value="1"/>
</dbReference>
<feature type="domain" description="AMP-dependent synthetase/ligase" evidence="6">
    <location>
        <begin position="39"/>
        <end position="399"/>
    </location>
</feature>